<dbReference type="NCBIfam" id="TIGR00278">
    <property type="entry name" value="membrane protein insertion efficiency factor YidD"/>
    <property type="match status" value="1"/>
</dbReference>
<dbReference type="InterPro" id="IPR002696">
    <property type="entry name" value="Membr_insert_effic_factor_YidD"/>
</dbReference>
<keyword evidence="1" id="KW-1003">Cell membrane</keyword>
<dbReference type="PANTHER" id="PTHR33383">
    <property type="entry name" value="MEMBRANE PROTEIN INSERTION EFFICIENCY FACTOR-RELATED"/>
    <property type="match status" value="1"/>
</dbReference>
<evidence type="ECO:0000313" key="3">
    <source>
        <dbReference type="Proteomes" id="UP000294881"/>
    </source>
</evidence>
<accession>A0A4R2GJQ3</accession>
<dbReference type="HAMAP" id="MF_00386">
    <property type="entry name" value="UPF0161_YidD"/>
    <property type="match status" value="1"/>
</dbReference>
<dbReference type="PANTHER" id="PTHR33383:SF1">
    <property type="entry name" value="MEMBRANE PROTEIN INSERTION EFFICIENCY FACTOR-RELATED"/>
    <property type="match status" value="1"/>
</dbReference>
<comment type="similarity">
    <text evidence="1">Belongs to the UPF0161 family.</text>
</comment>
<reference evidence="2 3" key="1">
    <citation type="submission" date="2019-03" db="EMBL/GenBank/DDBJ databases">
        <title>Genomic Encyclopedia of Type Strains, Phase IV (KMG-IV): sequencing the most valuable type-strain genomes for metagenomic binning, comparative biology and taxonomic classification.</title>
        <authorList>
            <person name="Goeker M."/>
        </authorList>
    </citation>
    <scope>NUCLEOTIDE SEQUENCE [LARGE SCALE GENOMIC DNA]</scope>
    <source>
        <strain evidence="2 3">DSM 22958</strain>
    </source>
</reference>
<keyword evidence="3" id="KW-1185">Reference proteome</keyword>
<comment type="subcellular location">
    <subcellularLocation>
        <location evidence="1">Cell membrane</location>
        <topology evidence="1">Peripheral membrane protein</topology>
        <orientation evidence="1">Cytoplasmic side</orientation>
    </subcellularLocation>
</comment>
<organism evidence="2 3">
    <name type="scientific">Camelimonas lactis</name>
    <dbReference type="NCBI Taxonomy" id="659006"/>
    <lineage>
        <taxon>Bacteria</taxon>
        <taxon>Pseudomonadati</taxon>
        <taxon>Pseudomonadota</taxon>
        <taxon>Alphaproteobacteria</taxon>
        <taxon>Hyphomicrobiales</taxon>
        <taxon>Chelatococcaceae</taxon>
        <taxon>Camelimonas</taxon>
    </lineage>
</organism>
<comment type="caution">
    <text evidence="2">The sequence shown here is derived from an EMBL/GenBank/DDBJ whole genome shotgun (WGS) entry which is preliminary data.</text>
</comment>
<dbReference type="Pfam" id="PF01809">
    <property type="entry name" value="YidD"/>
    <property type="match status" value="1"/>
</dbReference>
<dbReference type="AlphaFoldDB" id="A0A4R2GJQ3"/>
<dbReference type="Proteomes" id="UP000294881">
    <property type="component" value="Unassembled WGS sequence"/>
</dbReference>
<proteinExistence type="inferred from homology"/>
<evidence type="ECO:0000313" key="2">
    <source>
        <dbReference type="EMBL" id="TCO09016.1"/>
    </source>
</evidence>
<dbReference type="SMART" id="SM01234">
    <property type="entry name" value="Haemolytic"/>
    <property type="match status" value="1"/>
</dbReference>
<gene>
    <name evidence="2" type="ORF">EV666_11911</name>
</gene>
<dbReference type="EMBL" id="SLWL01000019">
    <property type="protein sequence ID" value="TCO09016.1"/>
    <property type="molecule type" value="Genomic_DNA"/>
</dbReference>
<sequence length="158" mass="17613">MCAALSPRRPGLAFRPFRSHICAVMTMEHSHLRSRIRRLPAQAGMALIRAYQLSLSGLVGRQCRHLPSCSAYTSESIGRFGLWAGGWMGLARICRCQPWGTHGLDFPPRRRPAGARWWTPWRYGRWRGVEDRADGNRPGVGEDAVKGAVKDPTACSSL</sequence>
<comment type="function">
    <text evidence="1">Could be involved in insertion of integral membrane proteins into the membrane.</text>
</comment>
<dbReference type="GO" id="GO:0005886">
    <property type="term" value="C:plasma membrane"/>
    <property type="evidence" value="ECO:0007669"/>
    <property type="project" value="UniProtKB-SubCell"/>
</dbReference>
<protein>
    <recommendedName>
        <fullName evidence="1">Putative membrane protein insertion efficiency factor</fullName>
    </recommendedName>
</protein>
<keyword evidence="1" id="KW-0472">Membrane</keyword>
<evidence type="ECO:0000256" key="1">
    <source>
        <dbReference type="HAMAP-Rule" id="MF_00386"/>
    </source>
</evidence>
<name>A0A4R2GJQ3_9HYPH</name>